<evidence type="ECO:0000313" key="1">
    <source>
        <dbReference type="EMBL" id="QZN94875.1"/>
    </source>
</evidence>
<protein>
    <submittedName>
        <fullName evidence="1">Oxalurate catabolism protein HpxX</fullName>
    </submittedName>
</protein>
<accession>A0ABX9AMB3</accession>
<reference evidence="1 2" key="1">
    <citation type="submission" date="2021-08" db="EMBL/GenBank/DDBJ databases">
        <title>Culture and genomic analysis of Symbiopectobacterium purcellii sp. nov. gen. nov., isolated from the leafhopper Empoasca decipiens.</title>
        <authorList>
            <person name="Nadal-Jimenez P."/>
            <person name="Siozios S."/>
            <person name="Halliday N."/>
            <person name="Camara M."/>
            <person name="Hurst G.D.D."/>
        </authorList>
    </citation>
    <scope>NUCLEOTIDE SEQUENCE [LARGE SCALE GENOMIC DNA]</scope>
    <source>
        <strain evidence="1 2">SyEd1</strain>
    </source>
</reference>
<gene>
    <name evidence="1" type="primary">hpxX</name>
    <name evidence="1" type="ORF">K6K13_16665</name>
</gene>
<evidence type="ECO:0000313" key="2">
    <source>
        <dbReference type="Proteomes" id="UP000825886"/>
    </source>
</evidence>
<dbReference type="RefSeq" id="WP_222157988.1">
    <property type="nucleotide sequence ID" value="NZ_CP081864.1"/>
</dbReference>
<dbReference type="Proteomes" id="UP000825886">
    <property type="component" value="Chromosome"/>
</dbReference>
<keyword evidence="2" id="KW-1185">Reference proteome</keyword>
<dbReference type="NCBIfam" id="NF033624">
    <property type="entry name" value="HpxX"/>
    <property type="match status" value="1"/>
</dbReference>
<dbReference type="InterPro" id="IPR025148">
    <property type="entry name" value="AtzG-like"/>
</dbReference>
<proteinExistence type="predicted"/>
<name>A0ABX9AMB3_9ENTR</name>
<sequence>MTSHTPETLSAYLQQMETLLNLPLPPERHDAVLLQLQRIAEMAQPLMDYPLEMREEIAGVYQL</sequence>
<organism evidence="1 2">
    <name type="scientific">Symbiopectobacterium purcellii</name>
    <dbReference type="NCBI Taxonomy" id="2871826"/>
    <lineage>
        <taxon>Bacteria</taxon>
        <taxon>Pseudomonadati</taxon>
        <taxon>Pseudomonadota</taxon>
        <taxon>Gammaproteobacteria</taxon>
        <taxon>Enterobacterales</taxon>
        <taxon>Enterobacteriaceae</taxon>
    </lineage>
</organism>
<dbReference type="EMBL" id="CP081864">
    <property type="protein sequence ID" value="QZN94875.1"/>
    <property type="molecule type" value="Genomic_DNA"/>
</dbReference>
<dbReference type="Pfam" id="PF13318">
    <property type="entry name" value="AtzG-like"/>
    <property type="match status" value="1"/>
</dbReference>